<evidence type="ECO:0000256" key="3">
    <source>
        <dbReference type="SAM" id="SignalP"/>
    </source>
</evidence>
<dbReference type="InterPro" id="IPR001638">
    <property type="entry name" value="Solute-binding_3/MltF_N"/>
</dbReference>
<feature type="domain" description="Solute-binding protein family 3/N-terminal" evidence="4">
    <location>
        <begin position="21"/>
        <end position="250"/>
    </location>
</feature>
<feature type="signal peptide" evidence="3">
    <location>
        <begin position="1"/>
        <end position="17"/>
    </location>
</feature>
<name>A0ABS8W9S6_9GAMM</name>
<dbReference type="SUPFAM" id="SSF53850">
    <property type="entry name" value="Periplasmic binding protein-like II"/>
    <property type="match status" value="1"/>
</dbReference>
<sequence>MKYLILLISLWLAPAYGCDHTFKVSIDSWPPFFVKEQEGWTGLDVEILKQAIAGAGCQIEFVYIPPRRGLKYIAIGKIDIMMAASYTKSRAEFGYFSTPYRDELIGIMMPKGLSNLYPANRLTDIFNQDIYLSTQRGAWYGDEFEEIKKSLRFQSKIHYANSEAQAIDLLMHQRVDGVATDVMAGLFKARELGFSGNIEFHPYLLNSSKVSFYVSKKSVPEALFNKLNDSLNNYLESDEYKALLSSYLPKTLFQNSSLE</sequence>
<dbReference type="Gene3D" id="3.40.190.10">
    <property type="entry name" value="Periplasmic binding protein-like II"/>
    <property type="match status" value="2"/>
</dbReference>
<protein>
    <submittedName>
        <fullName evidence="5">Transporter substrate-binding domain-containing protein</fullName>
    </submittedName>
</protein>
<keyword evidence="2 3" id="KW-0732">Signal</keyword>
<evidence type="ECO:0000256" key="2">
    <source>
        <dbReference type="ARBA" id="ARBA00022729"/>
    </source>
</evidence>
<dbReference type="PANTHER" id="PTHR35936">
    <property type="entry name" value="MEMBRANE-BOUND LYTIC MUREIN TRANSGLYCOSYLASE F"/>
    <property type="match status" value="1"/>
</dbReference>
<accession>A0ABS8W9S6</accession>
<evidence type="ECO:0000259" key="4">
    <source>
        <dbReference type="SMART" id="SM00062"/>
    </source>
</evidence>
<dbReference type="RefSeq" id="WP_233053440.1">
    <property type="nucleotide sequence ID" value="NZ_JAIMJA010000013.1"/>
</dbReference>
<evidence type="ECO:0000313" key="5">
    <source>
        <dbReference type="EMBL" id="MCE2595771.1"/>
    </source>
</evidence>
<feature type="chain" id="PRO_5045915387" evidence="3">
    <location>
        <begin position="18"/>
        <end position="259"/>
    </location>
</feature>
<comment type="caution">
    <text evidence="5">The sequence shown here is derived from an EMBL/GenBank/DDBJ whole genome shotgun (WGS) entry which is preliminary data.</text>
</comment>
<proteinExistence type="inferred from homology"/>
<organism evidence="5 6">
    <name type="scientific">Motilimonas cestriensis</name>
    <dbReference type="NCBI Taxonomy" id="2742685"/>
    <lineage>
        <taxon>Bacteria</taxon>
        <taxon>Pseudomonadati</taxon>
        <taxon>Pseudomonadota</taxon>
        <taxon>Gammaproteobacteria</taxon>
        <taxon>Alteromonadales</taxon>
        <taxon>Alteromonadales genera incertae sedis</taxon>
        <taxon>Motilimonas</taxon>
    </lineage>
</organism>
<comment type="similarity">
    <text evidence="1">Belongs to the bacterial solute-binding protein 3 family.</text>
</comment>
<evidence type="ECO:0000313" key="6">
    <source>
        <dbReference type="Proteomes" id="UP001201273"/>
    </source>
</evidence>
<keyword evidence="6" id="KW-1185">Reference proteome</keyword>
<dbReference type="SMART" id="SM00062">
    <property type="entry name" value="PBPb"/>
    <property type="match status" value="1"/>
</dbReference>
<reference evidence="5 6" key="1">
    <citation type="journal article" date="2022" name="Environ. Microbiol. Rep.">
        <title>Eco-phylogenetic analyses reveal divergent evolution of vitamin B12 metabolism in the marine bacterial family 'Psychromonadaceae'.</title>
        <authorList>
            <person name="Jin X."/>
            <person name="Yang Y."/>
            <person name="Cao H."/>
            <person name="Gao B."/>
            <person name="Zhao Z."/>
        </authorList>
    </citation>
    <scope>NUCLEOTIDE SEQUENCE [LARGE SCALE GENOMIC DNA]</scope>
    <source>
        <strain evidence="5 6">MKS20</strain>
    </source>
</reference>
<dbReference type="PANTHER" id="PTHR35936:SF25">
    <property type="entry name" value="ABC TRANSPORTER SUBSTRATE-BINDING PROTEIN"/>
    <property type="match status" value="1"/>
</dbReference>
<dbReference type="EMBL" id="JAIMJA010000013">
    <property type="protein sequence ID" value="MCE2595771.1"/>
    <property type="molecule type" value="Genomic_DNA"/>
</dbReference>
<dbReference type="Pfam" id="PF00497">
    <property type="entry name" value="SBP_bac_3"/>
    <property type="match status" value="1"/>
</dbReference>
<evidence type="ECO:0000256" key="1">
    <source>
        <dbReference type="ARBA" id="ARBA00010333"/>
    </source>
</evidence>
<dbReference type="Proteomes" id="UP001201273">
    <property type="component" value="Unassembled WGS sequence"/>
</dbReference>
<gene>
    <name evidence="5" type="ORF">K6Y31_13245</name>
</gene>